<dbReference type="InterPro" id="IPR032821">
    <property type="entry name" value="PKS_assoc"/>
</dbReference>
<dbReference type="AlphaFoldDB" id="A0A834LXE6"/>
<keyword evidence="5" id="KW-0597">Phosphoprotein</keyword>
<dbReference type="GO" id="GO:0006633">
    <property type="term" value="P:fatty acid biosynthetic process"/>
    <property type="evidence" value="ECO:0007669"/>
    <property type="project" value="UniProtKB-KW"/>
</dbReference>
<dbReference type="Gene3D" id="3.40.47.10">
    <property type="match status" value="1"/>
</dbReference>
<evidence type="ECO:0000256" key="12">
    <source>
        <dbReference type="ARBA" id="ARBA00023098"/>
    </source>
</evidence>
<keyword evidence="9" id="KW-0521">NADP</keyword>
<evidence type="ECO:0000259" key="16">
    <source>
        <dbReference type="PROSITE" id="PS52004"/>
    </source>
</evidence>
<keyword evidence="10" id="KW-0560">Oxidoreductase</keyword>
<proteinExistence type="predicted"/>
<evidence type="ECO:0000256" key="15">
    <source>
        <dbReference type="ARBA" id="ARBA00044883"/>
    </source>
</evidence>
<evidence type="ECO:0000256" key="10">
    <source>
        <dbReference type="ARBA" id="ARBA00023002"/>
    </source>
</evidence>
<dbReference type="CDD" id="cd00833">
    <property type="entry name" value="PKS"/>
    <property type="match status" value="1"/>
</dbReference>
<organism evidence="17 18">
    <name type="scientific">Rhynchophorus ferrugineus</name>
    <name type="common">Red palm weevil</name>
    <name type="synonym">Curculio ferrugineus</name>
    <dbReference type="NCBI Taxonomy" id="354439"/>
    <lineage>
        <taxon>Eukaryota</taxon>
        <taxon>Metazoa</taxon>
        <taxon>Ecdysozoa</taxon>
        <taxon>Arthropoda</taxon>
        <taxon>Hexapoda</taxon>
        <taxon>Insecta</taxon>
        <taxon>Pterygota</taxon>
        <taxon>Neoptera</taxon>
        <taxon>Endopterygota</taxon>
        <taxon>Coleoptera</taxon>
        <taxon>Polyphaga</taxon>
        <taxon>Cucujiformia</taxon>
        <taxon>Curculionidae</taxon>
        <taxon>Dryophthorinae</taxon>
        <taxon>Rhynchophorus</taxon>
    </lineage>
</organism>
<dbReference type="GO" id="GO:0016491">
    <property type="term" value="F:oxidoreductase activity"/>
    <property type="evidence" value="ECO:0007669"/>
    <property type="project" value="UniProtKB-KW"/>
</dbReference>
<comment type="catalytic activity">
    <reaction evidence="15">
        <text>acetyl-CoA + n malonyl-CoA + 2n NADPH + 2n H(+) = a long-chain fatty acid + (n+1) CoA + n CO2 + 2n NADP(+).</text>
        <dbReference type="EC" id="2.3.1.85"/>
    </reaction>
</comment>
<dbReference type="EC" id="2.3.1.85" evidence="1"/>
<dbReference type="Pfam" id="PF00698">
    <property type="entry name" value="Acyl_transf_1"/>
    <property type="match status" value="1"/>
</dbReference>
<dbReference type="InterPro" id="IPR016039">
    <property type="entry name" value="Thiolase-like"/>
</dbReference>
<dbReference type="PROSITE" id="PS52004">
    <property type="entry name" value="KS3_2"/>
    <property type="match status" value="1"/>
</dbReference>
<accession>A0A834LXE6</accession>
<evidence type="ECO:0000256" key="7">
    <source>
        <dbReference type="ARBA" id="ARBA00022801"/>
    </source>
</evidence>
<dbReference type="OrthoDB" id="329835at2759"/>
<evidence type="ECO:0000256" key="9">
    <source>
        <dbReference type="ARBA" id="ARBA00022857"/>
    </source>
</evidence>
<evidence type="ECO:0000256" key="14">
    <source>
        <dbReference type="ARBA" id="ARBA00023268"/>
    </source>
</evidence>
<keyword evidence="7" id="KW-0378">Hydrolase</keyword>
<dbReference type="PROSITE" id="PS00606">
    <property type="entry name" value="KS3_1"/>
    <property type="match status" value="1"/>
</dbReference>
<gene>
    <name evidence="17" type="ORF">GWI33_001347</name>
</gene>
<dbReference type="InterPro" id="IPR018201">
    <property type="entry name" value="Ketoacyl_synth_AS"/>
</dbReference>
<dbReference type="GO" id="GO:0016787">
    <property type="term" value="F:hydrolase activity"/>
    <property type="evidence" value="ECO:0007669"/>
    <property type="project" value="UniProtKB-KW"/>
</dbReference>
<dbReference type="Pfam" id="PF16197">
    <property type="entry name" value="KAsynt_C_assoc"/>
    <property type="match status" value="1"/>
</dbReference>
<dbReference type="SUPFAM" id="SSF53901">
    <property type="entry name" value="Thiolase-like"/>
    <property type="match status" value="1"/>
</dbReference>
<dbReference type="InterPro" id="IPR050091">
    <property type="entry name" value="PKS_NRPS_Biosynth_Enz"/>
</dbReference>
<keyword evidence="12" id="KW-0443">Lipid metabolism</keyword>
<dbReference type="Pfam" id="PF02801">
    <property type="entry name" value="Ketoacyl-synt_C"/>
    <property type="match status" value="1"/>
</dbReference>
<dbReference type="SMART" id="SM00825">
    <property type="entry name" value="PKS_KS"/>
    <property type="match status" value="1"/>
</dbReference>
<dbReference type="PANTHER" id="PTHR43775">
    <property type="entry name" value="FATTY ACID SYNTHASE"/>
    <property type="match status" value="1"/>
</dbReference>
<dbReference type="PANTHER" id="PTHR43775:SF7">
    <property type="entry name" value="FATTY ACID SYNTHASE"/>
    <property type="match status" value="1"/>
</dbReference>
<keyword evidence="13" id="KW-0275">Fatty acid biosynthesis</keyword>
<name>A0A834LXE6_RHYFE</name>
<evidence type="ECO:0000256" key="4">
    <source>
        <dbReference type="ARBA" id="ARBA00022516"/>
    </source>
</evidence>
<keyword evidence="6" id="KW-0808">Transferase</keyword>
<reference evidence="17" key="1">
    <citation type="submission" date="2020-08" db="EMBL/GenBank/DDBJ databases">
        <title>Genome sequencing and assembly of the red palm weevil Rhynchophorus ferrugineus.</title>
        <authorList>
            <person name="Dias G.B."/>
            <person name="Bergman C.M."/>
            <person name="Manee M."/>
        </authorList>
    </citation>
    <scope>NUCLEOTIDE SEQUENCE</scope>
    <source>
        <strain evidence="17">AA-2017</strain>
        <tissue evidence="17">Whole larva</tissue>
    </source>
</reference>
<dbReference type="InterPro" id="IPR014030">
    <property type="entry name" value="Ketoacyl_synth_N"/>
</dbReference>
<evidence type="ECO:0000256" key="8">
    <source>
        <dbReference type="ARBA" id="ARBA00022832"/>
    </source>
</evidence>
<comment type="caution">
    <text evidence="17">The sequence shown here is derived from an EMBL/GenBank/DDBJ whole genome shotgun (WGS) entry which is preliminary data.</text>
</comment>
<evidence type="ECO:0000256" key="6">
    <source>
        <dbReference type="ARBA" id="ARBA00022679"/>
    </source>
</evidence>
<evidence type="ECO:0000256" key="11">
    <source>
        <dbReference type="ARBA" id="ARBA00023027"/>
    </source>
</evidence>
<dbReference type="InterPro" id="IPR014031">
    <property type="entry name" value="Ketoacyl_synth_C"/>
</dbReference>
<evidence type="ECO:0000256" key="2">
    <source>
        <dbReference type="ARBA" id="ARBA00018769"/>
    </source>
</evidence>
<evidence type="ECO:0000256" key="13">
    <source>
        <dbReference type="ARBA" id="ARBA00023160"/>
    </source>
</evidence>
<evidence type="ECO:0000256" key="1">
    <source>
        <dbReference type="ARBA" id="ARBA00012873"/>
    </source>
</evidence>
<dbReference type="Gene3D" id="3.30.70.3290">
    <property type="match status" value="1"/>
</dbReference>
<dbReference type="Pfam" id="PF00109">
    <property type="entry name" value="ketoacyl-synt"/>
    <property type="match status" value="1"/>
</dbReference>
<protein>
    <recommendedName>
        <fullName evidence="2">Fatty acid synthase</fullName>
        <ecNumber evidence="1">2.3.1.85</ecNumber>
    </recommendedName>
</protein>
<evidence type="ECO:0000313" key="17">
    <source>
        <dbReference type="EMBL" id="KAF7263696.1"/>
    </source>
</evidence>
<evidence type="ECO:0000256" key="5">
    <source>
        <dbReference type="ARBA" id="ARBA00022553"/>
    </source>
</evidence>
<keyword evidence="18" id="KW-1185">Reference proteome</keyword>
<sequence>MESDEIVISGIAGRYPKCDSFNQFKDALLRGENLVTEDDSRFSVGLLDTPRRAGKINNIECFDADFFGVTSRQANAMDPRHRLIIETVFEAIVDSGFNPKELRGSKTGVYVGLGYLDTQEHSEEDEGTNGYKLVGASLALIANRTSFFFDFHGPSYAMDSACSSSLYAFTAAIKAMEHGEIDSAIVSAVALVLNPYETKECNLLNLLAKDGLCKVFSRNRDGFVRSEGAVTILLQKKSVCRRLYATVLGADMNCDGFKPEGITVPSSQSQFDLIRSIFETKHLDIRDVCYVELHGTGTLIGDHTECKSINDAFCSDRKDTLLIGSVKSNMGHGEMSAGLCGISKVLIAMETGIIPANLHCDDIDLSLPGIDNGKLKVVSKNKTWDGGIASVNSFGFGGSNAHIVLRYNPKQIIKSNLINNRLVMVSGRTEEAVQYYINEIKAISNDAEALTLIDAVHKFNIDGHTYRGYVVLGEVYKERIQRFENKKRPVWFIYSGMGSQWTGMARDLMKIDVFKQTFTKCHNALKPYHVDLFKIIFSDDPMVLENVINCFSIITAVQVALTDVLKSIGIEADGFGGHSLGET</sequence>
<keyword evidence="3" id="KW-0596">Phosphopantetheine</keyword>
<dbReference type="Gene3D" id="3.40.366.10">
    <property type="entry name" value="Malonyl-Coenzyme A Acyl Carrier Protein, domain 2"/>
    <property type="match status" value="1"/>
</dbReference>
<keyword evidence="11" id="KW-0520">NAD</keyword>
<dbReference type="EMBL" id="JAACXV010019998">
    <property type="protein sequence ID" value="KAF7263696.1"/>
    <property type="molecule type" value="Genomic_DNA"/>
</dbReference>
<dbReference type="InterPro" id="IPR016035">
    <property type="entry name" value="Acyl_Trfase/lysoPLipase"/>
</dbReference>
<dbReference type="InterPro" id="IPR001227">
    <property type="entry name" value="Ac_transferase_dom_sf"/>
</dbReference>
<evidence type="ECO:0000256" key="3">
    <source>
        <dbReference type="ARBA" id="ARBA00022450"/>
    </source>
</evidence>
<keyword evidence="4" id="KW-0444">Lipid biosynthesis</keyword>
<dbReference type="SUPFAM" id="SSF52151">
    <property type="entry name" value="FabD/lysophospholipase-like"/>
    <property type="match status" value="1"/>
</dbReference>
<keyword evidence="14" id="KW-0511">Multifunctional enzyme</keyword>
<dbReference type="GO" id="GO:0004315">
    <property type="term" value="F:3-oxoacyl-[acyl-carrier-protein] synthase activity"/>
    <property type="evidence" value="ECO:0007669"/>
    <property type="project" value="InterPro"/>
</dbReference>
<dbReference type="InterPro" id="IPR020841">
    <property type="entry name" value="PKS_Beta-ketoAc_synthase_dom"/>
</dbReference>
<evidence type="ECO:0000313" key="18">
    <source>
        <dbReference type="Proteomes" id="UP000625711"/>
    </source>
</evidence>
<feature type="non-terminal residue" evidence="17">
    <location>
        <position position="1"/>
    </location>
</feature>
<keyword evidence="8" id="KW-0276">Fatty acid metabolism</keyword>
<feature type="domain" description="Ketosynthase family 3 (KS3)" evidence="16">
    <location>
        <begin position="3"/>
        <end position="407"/>
    </location>
</feature>
<dbReference type="InterPro" id="IPR014043">
    <property type="entry name" value="Acyl_transferase_dom"/>
</dbReference>
<dbReference type="Proteomes" id="UP000625711">
    <property type="component" value="Unassembled WGS sequence"/>
</dbReference>
<dbReference type="GO" id="GO:0004312">
    <property type="term" value="F:fatty acid synthase activity"/>
    <property type="evidence" value="ECO:0007669"/>
    <property type="project" value="UniProtKB-EC"/>
</dbReference>